<feature type="domain" description="Sialate O-acetylesterase" evidence="2">
    <location>
        <begin position="103"/>
        <end position="347"/>
    </location>
</feature>
<organism evidence="3 4">
    <name type="scientific">Chitinophaga rupis</name>
    <dbReference type="NCBI Taxonomy" id="573321"/>
    <lineage>
        <taxon>Bacteria</taxon>
        <taxon>Pseudomonadati</taxon>
        <taxon>Bacteroidota</taxon>
        <taxon>Chitinophagia</taxon>
        <taxon>Chitinophagales</taxon>
        <taxon>Chitinophagaceae</taxon>
        <taxon>Chitinophaga</taxon>
    </lineage>
</organism>
<dbReference type="STRING" id="573321.SAMN04488505_102562"/>
<dbReference type="Proteomes" id="UP000198984">
    <property type="component" value="Unassembled WGS sequence"/>
</dbReference>
<evidence type="ECO:0000256" key="1">
    <source>
        <dbReference type="ARBA" id="ARBA00022801"/>
    </source>
</evidence>
<dbReference type="PANTHER" id="PTHR22901">
    <property type="entry name" value="SIALATE O-ACETYLESTERASE"/>
    <property type="match status" value="1"/>
</dbReference>
<dbReference type="OrthoDB" id="9816001at2"/>
<dbReference type="InterPro" id="IPR036514">
    <property type="entry name" value="SGNH_hydro_sf"/>
</dbReference>
<gene>
    <name evidence="3" type="ORF">SAMN04488505_102562</name>
</gene>
<dbReference type="InterPro" id="IPR005181">
    <property type="entry name" value="SASA"/>
</dbReference>
<dbReference type="Gene3D" id="3.40.50.1110">
    <property type="entry name" value="SGNH hydrolase"/>
    <property type="match status" value="1"/>
</dbReference>
<dbReference type="Pfam" id="PF03629">
    <property type="entry name" value="SASA"/>
    <property type="match status" value="1"/>
</dbReference>
<evidence type="ECO:0000259" key="2">
    <source>
        <dbReference type="Pfam" id="PF03629"/>
    </source>
</evidence>
<dbReference type="GO" id="GO:0005975">
    <property type="term" value="P:carbohydrate metabolic process"/>
    <property type="evidence" value="ECO:0007669"/>
    <property type="project" value="TreeGrafter"/>
</dbReference>
<dbReference type="RefSeq" id="WP_089910076.1">
    <property type="nucleotide sequence ID" value="NZ_FOBB01000002.1"/>
</dbReference>
<dbReference type="GO" id="GO:0001681">
    <property type="term" value="F:sialate O-acetylesterase activity"/>
    <property type="evidence" value="ECO:0007669"/>
    <property type="project" value="InterPro"/>
</dbReference>
<name>A0A1H7R8G2_9BACT</name>
<dbReference type="AlphaFoldDB" id="A0A1H7R8G2"/>
<evidence type="ECO:0000313" key="3">
    <source>
        <dbReference type="EMBL" id="SEL56521.1"/>
    </source>
</evidence>
<proteinExistence type="predicted"/>
<reference evidence="3 4" key="1">
    <citation type="submission" date="2016-10" db="EMBL/GenBank/DDBJ databases">
        <authorList>
            <person name="de Groot N.N."/>
        </authorList>
    </citation>
    <scope>NUCLEOTIDE SEQUENCE [LARGE SCALE GENOMIC DNA]</scope>
    <source>
        <strain evidence="3 4">DSM 21039</strain>
    </source>
</reference>
<keyword evidence="1" id="KW-0378">Hydrolase</keyword>
<evidence type="ECO:0000313" key="4">
    <source>
        <dbReference type="Proteomes" id="UP000198984"/>
    </source>
</evidence>
<protein>
    <submittedName>
        <fullName evidence="3">Sialate O-acetylesterase</fullName>
    </submittedName>
</protein>
<dbReference type="PANTHER" id="PTHR22901:SF0">
    <property type="entry name" value="SIALATE O-ACETYLESTERASE"/>
    <property type="match status" value="1"/>
</dbReference>
<accession>A0A1H7R8G2</accession>
<dbReference type="InterPro" id="IPR039329">
    <property type="entry name" value="SIAE"/>
</dbReference>
<sequence>MRGIVITALLCMALSGYGNIRLPRIISSNMVLQQHDSVRIWGWADPYEEVTVTPSWSRQTYKATGSRDARWELKVATPAAGGPHTIIIKGKNTIVLNNVMIGEVWICSGQSNMEMSAEKGLQDVKKELPSAHLNNIRFFHIPKTTAPYPQDDCSGQWAACDSITLQAFSAVGYFFGKRLSRELNVPVGLIAASWGGTAAEVWTPDGIVNNDPVLKQAATKIVPSGMCPNQPGYAFNAMIAPVTPYTIAGAIWYQGENNTGAAGTYKQLFTAMIDSWRAAWKKDFPFYFVQIAPFRYQVKNTGALLQEAQLQSATHHKTGMVVITDLVADTNNVHPANKHDVGLRLANFALADTYHRQGIPFQSPVFSSMRIQGNKAIITFDHADKGLVIKGTTATEWMIAGDDKIFYPAEVAIHRHTVTVWSKMVKAPVAVRYGFRDAAMGNTFSREGLPLAPFRTDNWEVGTK</sequence>
<dbReference type="EMBL" id="FOBB01000002">
    <property type="protein sequence ID" value="SEL56521.1"/>
    <property type="molecule type" value="Genomic_DNA"/>
</dbReference>
<keyword evidence="4" id="KW-1185">Reference proteome</keyword>
<dbReference type="SUPFAM" id="SSF52266">
    <property type="entry name" value="SGNH hydrolase"/>
    <property type="match status" value="1"/>
</dbReference>